<evidence type="ECO:0000313" key="7">
    <source>
        <dbReference type="EMBL" id="UFP96529.1"/>
    </source>
</evidence>
<dbReference type="RefSeq" id="WP_230843766.1">
    <property type="nucleotide sequence ID" value="NZ_CP063845.1"/>
</dbReference>
<dbReference type="NCBIfam" id="TIGR01730">
    <property type="entry name" value="RND_mfp"/>
    <property type="match status" value="1"/>
</dbReference>
<keyword evidence="8" id="KW-1185">Reference proteome</keyword>
<dbReference type="Proteomes" id="UP001054846">
    <property type="component" value="Chromosome"/>
</dbReference>
<keyword evidence="4" id="KW-1133">Transmembrane helix</keyword>
<dbReference type="Gene3D" id="2.40.420.20">
    <property type="match status" value="1"/>
</dbReference>
<feature type="transmembrane region" description="Helical" evidence="4">
    <location>
        <begin position="15"/>
        <end position="37"/>
    </location>
</feature>
<reference evidence="7 8" key="1">
    <citation type="journal article" date="2021" name="Genome Biol. Evol.">
        <title>Complete Genome Sequencing of a Novel Gloeobacter Species from a Waterfall Cave in Mexico.</title>
        <authorList>
            <person name="Saw J.H."/>
            <person name="Cardona T."/>
            <person name="Montejano G."/>
        </authorList>
    </citation>
    <scope>NUCLEOTIDE SEQUENCE [LARGE SCALE GENOMIC DNA]</scope>
    <source>
        <strain evidence="7">MG652769</strain>
    </source>
</reference>
<dbReference type="Pfam" id="PF25881">
    <property type="entry name" value="HH_YBHG"/>
    <property type="match status" value="1"/>
</dbReference>
<organism evidence="7 8">
    <name type="scientific">Gloeobacter morelensis MG652769</name>
    <dbReference type="NCBI Taxonomy" id="2781736"/>
    <lineage>
        <taxon>Bacteria</taxon>
        <taxon>Bacillati</taxon>
        <taxon>Cyanobacteriota</taxon>
        <taxon>Cyanophyceae</taxon>
        <taxon>Gloeobacterales</taxon>
        <taxon>Gloeobacteraceae</taxon>
        <taxon>Gloeobacter</taxon>
        <taxon>Gloeobacter morelensis</taxon>
    </lineage>
</organism>
<feature type="domain" description="CusB-like beta-barrel" evidence="6">
    <location>
        <begin position="282"/>
        <end position="355"/>
    </location>
</feature>
<dbReference type="PANTHER" id="PTHR32347:SF14">
    <property type="entry name" value="EFFLUX SYSTEM COMPONENT YKNX-RELATED"/>
    <property type="match status" value="1"/>
</dbReference>
<feature type="domain" description="YbhG-like alpha-helical hairpin" evidence="5">
    <location>
        <begin position="105"/>
        <end position="229"/>
    </location>
</feature>
<comment type="similarity">
    <text evidence="2">Belongs to the membrane fusion protein (MFP) (TC 8.A.1) family.</text>
</comment>
<dbReference type="InterPro" id="IPR058792">
    <property type="entry name" value="Beta-barrel_RND_2"/>
</dbReference>
<proteinExistence type="inferred from homology"/>
<dbReference type="InterPro" id="IPR059052">
    <property type="entry name" value="HH_YbhG-like"/>
</dbReference>
<comment type="subcellular location">
    <subcellularLocation>
        <location evidence="1">Cell envelope</location>
    </subcellularLocation>
</comment>
<gene>
    <name evidence="7" type="ORF">ISF26_10080</name>
</gene>
<evidence type="ECO:0000259" key="5">
    <source>
        <dbReference type="Pfam" id="PF25881"/>
    </source>
</evidence>
<name>A0ABY3PSE2_9CYAN</name>
<dbReference type="EMBL" id="CP063845">
    <property type="protein sequence ID" value="UFP96529.1"/>
    <property type="molecule type" value="Genomic_DNA"/>
</dbReference>
<evidence type="ECO:0000313" key="8">
    <source>
        <dbReference type="Proteomes" id="UP001054846"/>
    </source>
</evidence>
<evidence type="ECO:0000256" key="1">
    <source>
        <dbReference type="ARBA" id="ARBA00004196"/>
    </source>
</evidence>
<keyword evidence="3" id="KW-0175">Coiled coil</keyword>
<dbReference type="SUPFAM" id="SSF111369">
    <property type="entry name" value="HlyD-like secretion proteins"/>
    <property type="match status" value="2"/>
</dbReference>
<dbReference type="PANTHER" id="PTHR32347">
    <property type="entry name" value="EFFLUX SYSTEM COMPONENT YKNX-RELATED"/>
    <property type="match status" value="1"/>
</dbReference>
<keyword evidence="4" id="KW-0812">Transmembrane</keyword>
<accession>A0ABY3PSE2</accession>
<dbReference type="Pfam" id="PF25954">
    <property type="entry name" value="Beta-barrel_RND_2"/>
    <property type="match status" value="1"/>
</dbReference>
<dbReference type="Gene3D" id="2.40.30.170">
    <property type="match status" value="1"/>
</dbReference>
<evidence type="ECO:0000259" key="6">
    <source>
        <dbReference type="Pfam" id="PF25954"/>
    </source>
</evidence>
<dbReference type="Gene3D" id="2.40.50.100">
    <property type="match status" value="2"/>
</dbReference>
<evidence type="ECO:0000256" key="4">
    <source>
        <dbReference type="SAM" id="Phobius"/>
    </source>
</evidence>
<sequence>MATSQLNAEFKWPALWRWLLVGIGVVGVAVAIFTFAIPRPDPAAKFEKFLTAAERISTDVRITSAGQVAPNRKVNVGPKEAGLLTKLYVDQGDAVRQGQVLAQMDASRIVSEVAAAKAARDLAAAQYQEARNGFRPQEIDQVRADLRAAQANVDIAGNNLVREERLFTERAIAETQVINRRLEFSRAQDALKAAQEKFNLYKAGTRNEQVLAAKARLDQAEATYRNNRTRLADLTIRAPFSGIISQRYAQPGAFVSPTVNTSGDSANSSSILLLIDRLEVLATVAESDIARIKVGQPVQITTSAYPGTIFKGTVRLVAPEAVTESGITQFQVRVRLDDEAARTLKSRLNVTVNFVAGRVNGVLVVPTTALITRDGKTGVLVPDAKKGPTYREVGTGVSLGDKTQILSGLSDGEKLFAKLPPDVNIEEVLGKSNDFR</sequence>
<evidence type="ECO:0000256" key="3">
    <source>
        <dbReference type="ARBA" id="ARBA00023054"/>
    </source>
</evidence>
<protein>
    <submittedName>
        <fullName evidence="7">Efflux RND transporter periplasmic adaptor subunit</fullName>
    </submittedName>
</protein>
<dbReference type="InterPro" id="IPR050465">
    <property type="entry name" value="UPF0194_transport"/>
</dbReference>
<dbReference type="InterPro" id="IPR006143">
    <property type="entry name" value="RND_pump_MFP"/>
</dbReference>
<keyword evidence="4" id="KW-0472">Membrane</keyword>
<evidence type="ECO:0000256" key="2">
    <source>
        <dbReference type="ARBA" id="ARBA00009477"/>
    </source>
</evidence>